<evidence type="ECO:0000313" key="3">
    <source>
        <dbReference type="Proteomes" id="UP000185622"/>
    </source>
</evidence>
<reference evidence="2 3" key="1">
    <citation type="submission" date="2017-01" db="EMBL/GenBank/DDBJ databases">
        <title>The complete genome sequence of a sulfur-oxidizing marine bacterium Thioclava sp. 25B10_4T.</title>
        <authorList>
            <person name="Liu Y."/>
            <person name="Lai Q."/>
            <person name="Shao Z."/>
        </authorList>
    </citation>
    <scope>NUCLEOTIDE SEQUENCE [LARGE SCALE GENOMIC DNA]</scope>
    <source>
        <strain evidence="2 3">25B10_4</strain>
    </source>
</reference>
<dbReference type="InterPro" id="IPR011990">
    <property type="entry name" value="TPR-like_helical_dom_sf"/>
</dbReference>
<feature type="domain" description="Surface lipoprotein assembly modifier C-terminal" evidence="1">
    <location>
        <begin position="118"/>
        <end position="398"/>
    </location>
</feature>
<keyword evidence="3" id="KW-1185">Reference proteome</keyword>
<protein>
    <recommendedName>
        <fullName evidence="1">Surface lipoprotein assembly modifier C-terminal domain-containing protein</fullName>
    </recommendedName>
</protein>
<dbReference type="Proteomes" id="UP000185622">
    <property type="component" value="Chromosome"/>
</dbReference>
<evidence type="ECO:0000313" key="2">
    <source>
        <dbReference type="EMBL" id="AQS48062.1"/>
    </source>
</evidence>
<proteinExistence type="predicted"/>
<organism evidence="2 3">
    <name type="scientific">Thioclava nitratireducens</name>
    <dbReference type="NCBI Taxonomy" id="1915078"/>
    <lineage>
        <taxon>Bacteria</taxon>
        <taxon>Pseudomonadati</taxon>
        <taxon>Pseudomonadota</taxon>
        <taxon>Alphaproteobacteria</taxon>
        <taxon>Rhodobacterales</taxon>
        <taxon>Paracoccaceae</taxon>
        <taxon>Thioclava</taxon>
    </lineage>
</organism>
<dbReference type="InterPro" id="IPR007655">
    <property type="entry name" value="Slam_C"/>
</dbReference>
<gene>
    <name evidence="2" type="ORF">BMG03_09800</name>
</gene>
<name>A0ABN4XA65_9RHOB</name>
<accession>A0ABN4XA65</accession>
<dbReference type="RefSeq" id="WP_075776594.1">
    <property type="nucleotide sequence ID" value="NZ_CP019437.1"/>
</dbReference>
<dbReference type="Pfam" id="PF04575">
    <property type="entry name" value="SlipAM"/>
    <property type="match status" value="1"/>
</dbReference>
<sequence>MRYRSSFLLIWLAFALVTSTLLPTRSFAEQTVSDWFGVANAQLAQGKPGRALLIFGEIASRHPEFSPAQAGLEQSFRKLGSVRRNEAFLRYALAKDPKHEDALLAAWQALDRAHPLRFSATASILPSSNVDHVASERYLVTDFGTFLIKDGGNETSGVGLGYGANLDWFLQPRPGHRIRFRASYAGAWYHTATLRYSEPGLAVQYEHLGRRGPWSVEAFVRDRRYGGGSQDITSDNLTRGVRFAKAWRSVADGRTVFRLGGEYASYGEKSYLSGPRYYVDLARRTRVGRRGALSYGLRLERAVPRTDYHRYSGAELRVGFERPLIAGVRGGLSLSYGERRYDAAFPIVGVHRRDRAASLGLSLELKRVKILGQTPRISCTARRTRSNVALYTTNSVDCAFSLKLDF</sequence>
<evidence type="ECO:0000259" key="1">
    <source>
        <dbReference type="Pfam" id="PF04575"/>
    </source>
</evidence>
<dbReference type="SUPFAM" id="SSF48452">
    <property type="entry name" value="TPR-like"/>
    <property type="match status" value="1"/>
</dbReference>
<dbReference type="EMBL" id="CP019437">
    <property type="protein sequence ID" value="AQS48062.1"/>
    <property type="molecule type" value="Genomic_DNA"/>
</dbReference>